<gene>
    <name evidence="11" type="primary">pyrD</name>
    <name evidence="14" type="ORF">I4J89_32705</name>
</gene>
<comment type="catalytic activity">
    <reaction evidence="10 11">
        <text>(S)-dihydroorotate + a quinone = orotate + a quinol</text>
        <dbReference type="Rhea" id="RHEA:30187"/>
        <dbReference type="ChEBI" id="CHEBI:24646"/>
        <dbReference type="ChEBI" id="CHEBI:30839"/>
        <dbReference type="ChEBI" id="CHEBI:30864"/>
        <dbReference type="ChEBI" id="CHEBI:132124"/>
        <dbReference type="EC" id="1.3.5.2"/>
    </reaction>
</comment>
<keyword evidence="11" id="KW-1003">Cell membrane</keyword>
<dbReference type="NCBIfam" id="NF003652">
    <property type="entry name" value="PRK05286.2-5"/>
    <property type="match status" value="1"/>
</dbReference>
<keyword evidence="8 11" id="KW-0560">Oxidoreductase</keyword>
<evidence type="ECO:0000256" key="6">
    <source>
        <dbReference type="ARBA" id="ARBA00022643"/>
    </source>
</evidence>
<keyword evidence="6 11" id="KW-0288">FMN</keyword>
<feature type="binding site" evidence="11">
    <location>
        <begin position="354"/>
        <end position="355"/>
    </location>
    <ligand>
        <name>FMN</name>
        <dbReference type="ChEBI" id="CHEBI:58210"/>
    </ligand>
</feature>
<evidence type="ECO:0000313" key="14">
    <source>
        <dbReference type="EMBL" id="MBG0566218.1"/>
    </source>
</evidence>
<feature type="binding site" evidence="11">
    <location>
        <position position="222"/>
    </location>
    <ligand>
        <name>substrate</name>
    </ligand>
</feature>
<feature type="binding site" evidence="11">
    <location>
        <position position="184"/>
    </location>
    <ligand>
        <name>FMN</name>
        <dbReference type="ChEBI" id="CHEBI:58210"/>
    </ligand>
</feature>
<dbReference type="GO" id="GO:0005886">
    <property type="term" value="C:plasma membrane"/>
    <property type="evidence" value="ECO:0007669"/>
    <property type="project" value="UniProtKB-SubCell"/>
</dbReference>
<dbReference type="EMBL" id="JADQTO010000019">
    <property type="protein sequence ID" value="MBG0566218.1"/>
    <property type="molecule type" value="Genomic_DNA"/>
</dbReference>
<evidence type="ECO:0000259" key="13">
    <source>
        <dbReference type="Pfam" id="PF01180"/>
    </source>
</evidence>
<dbReference type="InterPro" id="IPR005720">
    <property type="entry name" value="Dihydroorotate_DH_cat"/>
</dbReference>
<evidence type="ECO:0000256" key="9">
    <source>
        <dbReference type="ARBA" id="ARBA00023136"/>
    </source>
</evidence>
<keyword evidence="5 11" id="KW-0285">Flavoprotein</keyword>
<feature type="binding site" evidence="11">
    <location>
        <position position="217"/>
    </location>
    <ligand>
        <name>FMN</name>
        <dbReference type="ChEBI" id="CHEBI:58210"/>
    </ligand>
</feature>
<evidence type="ECO:0000256" key="2">
    <source>
        <dbReference type="ARBA" id="ARBA00004370"/>
    </source>
</evidence>
<comment type="function">
    <text evidence="1 11">Catalyzes the conversion of dihydroorotate to orotate with quinone as electron acceptor.</text>
</comment>
<dbReference type="SUPFAM" id="SSF51395">
    <property type="entry name" value="FMN-linked oxidoreductases"/>
    <property type="match status" value="1"/>
</dbReference>
<evidence type="ECO:0000256" key="1">
    <source>
        <dbReference type="ARBA" id="ARBA00003125"/>
    </source>
</evidence>
<feature type="domain" description="Dihydroorotate dehydrogenase catalytic" evidence="13">
    <location>
        <begin position="91"/>
        <end position="370"/>
    </location>
</feature>
<evidence type="ECO:0000256" key="10">
    <source>
        <dbReference type="ARBA" id="ARBA00048639"/>
    </source>
</evidence>
<dbReference type="InterPro" id="IPR013785">
    <property type="entry name" value="Aldolase_TIM"/>
</dbReference>
<proteinExistence type="inferred from homology"/>
<accession>A0A931G002</accession>
<protein>
    <recommendedName>
        <fullName evidence="11">Dihydroorotate dehydrogenase (quinone)</fullName>
        <ecNumber evidence="11">1.3.5.2</ecNumber>
    </recommendedName>
    <alternativeName>
        <fullName evidence="11">DHOdehase</fullName>
        <shortName evidence="11">DHOD</shortName>
        <shortName evidence="11">DHODase</shortName>
    </alternativeName>
    <alternativeName>
        <fullName evidence="11">Dihydroorotate oxidase</fullName>
    </alternativeName>
</protein>
<comment type="cofactor">
    <cofactor evidence="11">
        <name>FMN</name>
        <dbReference type="ChEBI" id="CHEBI:58210"/>
    </cofactor>
    <text evidence="11">Binds 1 FMN per subunit.</text>
</comment>
<keyword evidence="9 11" id="KW-0472">Membrane</keyword>
<feature type="binding site" evidence="11">
    <location>
        <position position="333"/>
    </location>
    <ligand>
        <name>FMN</name>
        <dbReference type="ChEBI" id="CHEBI:58210"/>
    </ligand>
</feature>
<comment type="subcellular location">
    <subcellularLocation>
        <location evidence="11">Cell membrane</location>
        <topology evidence="11">Peripheral membrane protein</topology>
    </subcellularLocation>
    <subcellularLocation>
        <location evidence="2">Membrane</location>
    </subcellularLocation>
</comment>
<dbReference type="PROSITE" id="PS00911">
    <property type="entry name" value="DHODEHASE_1"/>
    <property type="match status" value="1"/>
</dbReference>
<feature type="binding site" evidence="11">
    <location>
        <begin position="106"/>
        <end position="110"/>
    </location>
    <ligand>
        <name>FMN</name>
        <dbReference type="ChEBI" id="CHEBI:58210"/>
    </ligand>
</feature>
<feature type="binding site" evidence="11">
    <location>
        <begin position="280"/>
        <end position="281"/>
    </location>
    <ligand>
        <name>substrate</name>
    </ligand>
</feature>
<evidence type="ECO:0000256" key="5">
    <source>
        <dbReference type="ARBA" id="ARBA00022630"/>
    </source>
</evidence>
<feature type="binding site" evidence="11">
    <location>
        <position position="251"/>
    </location>
    <ligand>
        <name>FMN</name>
        <dbReference type="ChEBI" id="CHEBI:58210"/>
    </ligand>
</feature>
<organism evidence="14 15">
    <name type="scientific">Actinoplanes aureus</name>
    <dbReference type="NCBI Taxonomy" id="2792083"/>
    <lineage>
        <taxon>Bacteria</taxon>
        <taxon>Bacillati</taxon>
        <taxon>Actinomycetota</taxon>
        <taxon>Actinomycetes</taxon>
        <taxon>Micromonosporales</taxon>
        <taxon>Micromonosporaceae</taxon>
        <taxon>Actinoplanes</taxon>
    </lineage>
</organism>
<evidence type="ECO:0000313" key="15">
    <source>
        <dbReference type="Proteomes" id="UP000598146"/>
    </source>
</evidence>
<evidence type="ECO:0000256" key="11">
    <source>
        <dbReference type="HAMAP-Rule" id="MF_00225"/>
    </source>
</evidence>
<evidence type="ECO:0000256" key="7">
    <source>
        <dbReference type="ARBA" id="ARBA00022975"/>
    </source>
</evidence>
<dbReference type="CDD" id="cd04738">
    <property type="entry name" value="DHOD_2_like"/>
    <property type="match status" value="1"/>
</dbReference>
<name>A0A931G002_9ACTN</name>
<comment type="similarity">
    <text evidence="4 11">Belongs to the dihydroorotate dehydrogenase family. Type 2 subfamily.</text>
</comment>
<comment type="caution">
    <text evidence="14">The sequence shown here is derived from an EMBL/GenBank/DDBJ whole genome shotgun (WGS) entry which is preliminary data.</text>
</comment>
<feature type="binding site" evidence="11">
    <location>
        <position position="130"/>
    </location>
    <ligand>
        <name>FMN</name>
        <dbReference type="ChEBI" id="CHEBI:58210"/>
    </ligand>
</feature>
<keyword evidence="7 11" id="KW-0665">Pyrimidine biosynthesis</keyword>
<comment type="pathway">
    <text evidence="3 11">Pyrimidine metabolism; UMP biosynthesis via de novo pathway; orotate from (S)-dihydroorotate (quinone route): step 1/1.</text>
</comment>
<dbReference type="GO" id="GO:0106430">
    <property type="term" value="F:dihydroorotate dehydrogenase (quinone) activity"/>
    <property type="evidence" value="ECO:0007669"/>
    <property type="project" value="UniProtKB-EC"/>
</dbReference>
<dbReference type="InterPro" id="IPR001295">
    <property type="entry name" value="Dihydroorotate_DH_CS"/>
</dbReference>
<dbReference type="AlphaFoldDB" id="A0A931G002"/>
<dbReference type="EC" id="1.3.5.2" evidence="11"/>
<dbReference type="NCBIfam" id="TIGR01036">
    <property type="entry name" value="pyrD_sub2"/>
    <property type="match status" value="1"/>
</dbReference>
<dbReference type="PANTHER" id="PTHR48109">
    <property type="entry name" value="DIHYDROOROTATE DEHYDROGENASE (QUINONE), MITOCHONDRIAL-RELATED"/>
    <property type="match status" value="1"/>
</dbReference>
<dbReference type="InterPro" id="IPR050074">
    <property type="entry name" value="DHO_dehydrogenase"/>
</dbReference>
<feature type="binding site" evidence="11">
    <location>
        <position position="110"/>
    </location>
    <ligand>
        <name>substrate</name>
    </ligand>
</feature>
<dbReference type="Pfam" id="PF01180">
    <property type="entry name" value="DHO_dh"/>
    <property type="match status" value="1"/>
</dbReference>
<evidence type="ECO:0000256" key="12">
    <source>
        <dbReference type="SAM" id="MobiDB-lite"/>
    </source>
</evidence>
<feature type="active site" description="Nucleophile" evidence="11">
    <location>
        <position position="220"/>
    </location>
</feature>
<feature type="binding site" evidence="11">
    <location>
        <position position="217"/>
    </location>
    <ligand>
        <name>substrate</name>
    </ligand>
</feature>
<dbReference type="HAMAP" id="MF_00225">
    <property type="entry name" value="DHO_dh_type2"/>
    <property type="match status" value="1"/>
</dbReference>
<keyword evidence="15" id="KW-1185">Reference proteome</keyword>
<evidence type="ECO:0000256" key="4">
    <source>
        <dbReference type="ARBA" id="ARBA00005359"/>
    </source>
</evidence>
<dbReference type="GO" id="GO:0005737">
    <property type="term" value="C:cytoplasm"/>
    <property type="evidence" value="ECO:0007669"/>
    <property type="project" value="InterPro"/>
</dbReference>
<dbReference type="Gene3D" id="3.20.20.70">
    <property type="entry name" value="Aldolase class I"/>
    <property type="match status" value="1"/>
</dbReference>
<sequence>MPCSGRNSLRHDRLHRAAPGRTELWPRRRGPGEHAEVSTVNLFTDVARPVLFRLGGGDAEHAHEWTLKRLASLPAPALAALRSRYAFSAPVDVFGVRFPNRVGLAAGMDKNGIALPAWPALGFGFVEVGTVTAKPQPGNDRPRLFRLKESAAIINRMGFNNEGAAALAERLAAVGPLPVPLGVSLGKSKVTPLDEAVDDYLTSYRLLHPYADYIAVNVSSPNTPGLRTLQDKDSMAALLKALNGPVPVLVKIAPDLTEPAIAELLEVCLEQGAAGIIATNTTLARDGLAESDQHLAGEAGGLSGKPLTERSRAVVKFVHDETGGRLPIIGVGGIMSADDASRLLDAGASLVQLYSGFIYRGPDLVRAVARSARPIRSHRAR</sequence>
<dbReference type="PANTHER" id="PTHR48109:SF4">
    <property type="entry name" value="DIHYDROOROTATE DEHYDROGENASE (QUINONE), MITOCHONDRIAL"/>
    <property type="match status" value="1"/>
</dbReference>
<dbReference type="GO" id="GO:0044205">
    <property type="term" value="P:'de novo' UMP biosynthetic process"/>
    <property type="evidence" value="ECO:0007669"/>
    <property type="project" value="UniProtKB-UniRule"/>
</dbReference>
<comment type="subunit">
    <text evidence="11">Monomer.</text>
</comment>
<evidence type="ECO:0000256" key="8">
    <source>
        <dbReference type="ARBA" id="ARBA00023002"/>
    </source>
</evidence>
<evidence type="ECO:0000256" key="3">
    <source>
        <dbReference type="ARBA" id="ARBA00005161"/>
    </source>
</evidence>
<reference evidence="14" key="1">
    <citation type="submission" date="2020-11" db="EMBL/GenBank/DDBJ databases">
        <title>Isolation and identification of active actinomycetes.</title>
        <authorList>
            <person name="Sun X."/>
        </authorList>
    </citation>
    <scope>NUCLEOTIDE SEQUENCE</scope>
    <source>
        <strain evidence="14">NEAU-A11</strain>
    </source>
</reference>
<dbReference type="PROSITE" id="PS00912">
    <property type="entry name" value="DHODEHASE_2"/>
    <property type="match status" value="1"/>
</dbReference>
<dbReference type="InterPro" id="IPR005719">
    <property type="entry name" value="Dihydroorotate_DH_2"/>
</dbReference>
<feature type="binding site" evidence="11">
    <location>
        <begin position="155"/>
        <end position="159"/>
    </location>
    <ligand>
        <name>substrate</name>
    </ligand>
</feature>
<feature type="region of interest" description="Disordered" evidence="12">
    <location>
        <begin position="1"/>
        <end position="32"/>
    </location>
</feature>
<dbReference type="Proteomes" id="UP000598146">
    <property type="component" value="Unassembled WGS sequence"/>
</dbReference>
<dbReference type="GO" id="GO:0006207">
    <property type="term" value="P:'de novo' pyrimidine nucleobase biosynthetic process"/>
    <property type="evidence" value="ECO:0007669"/>
    <property type="project" value="UniProtKB-UniRule"/>
</dbReference>
<feature type="binding site" evidence="11">
    <location>
        <position position="279"/>
    </location>
    <ligand>
        <name>FMN</name>
        <dbReference type="ChEBI" id="CHEBI:58210"/>
    </ligand>
</feature>
<feature type="binding site" evidence="11">
    <location>
        <position position="304"/>
    </location>
    <ligand>
        <name>FMN</name>
        <dbReference type="ChEBI" id="CHEBI:58210"/>
    </ligand>
</feature>